<dbReference type="NCBIfam" id="NF041647">
    <property type="entry name" value="ABC_perm_CPBP"/>
    <property type="match status" value="1"/>
</dbReference>
<evidence type="ECO:0000259" key="8">
    <source>
        <dbReference type="Pfam" id="PF12698"/>
    </source>
</evidence>
<feature type="transmembrane region" description="Helical" evidence="6">
    <location>
        <begin position="28"/>
        <end position="50"/>
    </location>
</feature>
<feature type="transmembrane region" description="Helical" evidence="6">
    <location>
        <begin position="651"/>
        <end position="669"/>
    </location>
</feature>
<dbReference type="KEGG" id="ahel:Q31a_33330"/>
<dbReference type="Pfam" id="PF02517">
    <property type="entry name" value="Rce1-like"/>
    <property type="match status" value="1"/>
</dbReference>
<dbReference type="OrthoDB" id="5486437at2"/>
<dbReference type="Pfam" id="PF12698">
    <property type="entry name" value="ABC2_membrane_3"/>
    <property type="match status" value="1"/>
</dbReference>
<keyword evidence="4 6" id="KW-0472">Membrane</keyword>
<dbReference type="InterPro" id="IPR013525">
    <property type="entry name" value="ABC2_TM"/>
</dbReference>
<dbReference type="GO" id="GO:0140359">
    <property type="term" value="F:ABC-type transporter activity"/>
    <property type="evidence" value="ECO:0007669"/>
    <property type="project" value="InterPro"/>
</dbReference>
<feature type="domain" description="ABC-2 type transporter transmembrane" evidence="8">
    <location>
        <begin position="25"/>
        <end position="462"/>
    </location>
</feature>
<protein>
    <submittedName>
        <fullName evidence="9">ABC-2 family transporter protein</fullName>
    </submittedName>
</protein>
<feature type="transmembrane region" description="Helical" evidence="6">
    <location>
        <begin position="738"/>
        <end position="757"/>
    </location>
</feature>
<dbReference type="EMBL" id="CP036298">
    <property type="protein sequence ID" value="QDV25011.1"/>
    <property type="molecule type" value="Genomic_DNA"/>
</dbReference>
<evidence type="ECO:0000256" key="2">
    <source>
        <dbReference type="ARBA" id="ARBA00022692"/>
    </source>
</evidence>
<feature type="transmembrane region" description="Helical" evidence="6">
    <location>
        <begin position="528"/>
        <end position="548"/>
    </location>
</feature>
<feature type="transmembrane region" description="Helical" evidence="6">
    <location>
        <begin position="618"/>
        <end position="639"/>
    </location>
</feature>
<feature type="transmembrane region" description="Helical" evidence="6">
    <location>
        <begin position="699"/>
        <end position="718"/>
    </location>
</feature>
<feature type="transmembrane region" description="Helical" evidence="6">
    <location>
        <begin position="317"/>
        <end position="341"/>
    </location>
</feature>
<feature type="transmembrane region" description="Helical" evidence="6">
    <location>
        <begin position="353"/>
        <end position="380"/>
    </location>
</feature>
<dbReference type="AlphaFoldDB" id="A0A518G8V2"/>
<keyword evidence="3 6" id="KW-1133">Transmembrane helix</keyword>
<gene>
    <name evidence="9" type="ORF">Q31a_33330</name>
</gene>
<accession>A0A518G8V2</accession>
<name>A0A518G8V2_9BACT</name>
<dbReference type="PANTHER" id="PTHR43471">
    <property type="entry name" value="ABC TRANSPORTER PERMEASE"/>
    <property type="match status" value="1"/>
</dbReference>
<feature type="transmembrane region" description="Helical" evidence="6">
    <location>
        <begin position="498"/>
        <end position="516"/>
    </location>
</feature>
<evidence type="ECO:0000256" key="4">
    <source>
        <dbReference type="ARBA" id="ARBA00023136"/>
    </source>
</evidence>
<feature type="transmembrane region" description="Helical" evidence="6">
    <location>
        <begin position="392"/>
        <end position="410"/>
    </location>
</feature>
<comment type="subcellular location">
    <subcellularLocation>
        <location evidence="1">Membrane</location>
        <topology evidence="1">Multi-pass membrane protein</topology>
    </subcellularLocation>
</comment>
<dbReference type="PANTHER" id="PTHR43471:SF3">
    <property type="entry name" value="ABC TRANSPORTER PERMEASE PROTEIN NATB"/>
    <property type="match status" value="1"/>
</dbReference>
<reference evidence="9 10" key="1">
    <citation type="submission" date="2019-02" db="EMBL/GenBank/DDBJ databases">
        <title>Deep-cultivation of Planctomycetes and their phenomic and genomic characterization uncovers novel biology.</title>
        <authorList>
            <person name="Wiegand S."/>
            <person name="Jogler M."/>
            <person name="Boedeker C."/>
            <person name="Pinto D."/>
            <person name="Vollmers J."/>
            <person name="Rivas-Marin E."/>
            <person name="Kohn T."/>
            <person name="Peeters S.H."/>
            <person name="Heuer A."/>
            <person name="Rast P."/>
            <person name="Oberbeckmann S."/>
            <person name="Bunk B."/>
            <person name="Jeske O."/>
            <person name="Meyerdierks A."/>
            <person name="Storesund J.E."/>
            <person name="Kallscheuer N."/>
            <person name="Luecker S."/>
            <person name="Lage O.M."/>
            <person name="Pohl T."/>
            <person name="Merkel B.J."/>
            <person name="Hornburger P."/>
            <person name="Mueller R.-W."/>
            <person name="Bruemmer F."/>
            <person name="Labrenz M."/>
            <person name="Spormann A.M."/>
            <person name="Op den Camp H."/>
            <person name="Overmann J."/>
            <person name="Amann R."/>
            <person name="Jetten M.S.M."/>
            <person name="Mascher T."/>
            <person name="Medema M.H."/>
            <person name="Devos D.P."/>
            <person name="Kaster A.-K."/>
            <person name="Ovreas L."/>
            <person name="Rohde M."/>
            <person name="Galperin M.Y."/>
            <person name="Jogler C."/>
        </authorList>
    </citation>
    <scope>NUCLEOTIDE SEQUENCE [LARGE SCALE GENOMIC DNA]</scope>
    <source>
        <strain evidence="9 10">Q31a</strain>
    </source>
</reference>
<proteinExistence type="predicted"/>
<feature type="region of interest" description="Disordered" evidence="5">
    <location>
        <begin position="145"/>
        <end position="198"/>
    </location>
</feature>
<evidence type="ECO:0000313" key="10">
    <source>
        <dbReference type="Proteomes" id="UP000318017"/>
    </source>
</evidence>
<keyword evidence="10" id="KW-1185">Reference proteome</keyword>
<organism evidence="9 10">
    <name type="scientific">Aureliella helgolandensis</name>
    <dbReference type="NCBI Taxonomy" id="2527968"/>
    <lineage>
        <taxon>Bacteria</taxon>
        <taxon>Pseudomonadati</taxon>
        <taxon>Planctomycetota</taxon>
        <taxon>Planctomycetia</taxon>
        <taxon>Pirellulales</taxon>
        <taxon>Pirellulaceae</taxon>
        <taxon>Aureliella</taxon>
    </lineage>
</organism>
<dbReference type="Proteomes" id="UP000318017">
    <property type="component" value="Chromosome"/>
</dbReference>
<evidence type="ECO:0000256" key="3">
    <source>
        <dbReference type="ARBA" id="ARBA00022989"/>
    </source>
</evidence>
<keyword evidence="2 6" id="KW-0812">Transmembrane</keyword>
<dbReference type="RefSeq" id="WP_145079521.1">
    <property type="nucleotide sequence ID" value="NZ_CP036298.1"/>
</dbReference>
<dbReference type="InterPro" id="IPR003675">
    <property type="entry name" value="Rce1/LyrA-like_dom"/>
</dbReference>
<evidence type="ECO:0000256" key="6">
    <source>
        <dbReference type="SAM" id="Phobius"/>
    </source>
</evidence>
<evidence type="ECO:0000259" key="7">
    <source>
        <dbReference type="Pfam" id="PF02517"/>
    </source>
</evidence>
<feature type="transmembrane region" description="Helical" evidence="6">
    <location>
        <begin position="417"/>
        <end position="435"/>
    </location>
</feature>
<sequence>MSARVGPARLLRMCLKELRESLRDRRTIVTLVLMPLLVYPLLSLVLNRVLLTNFSGDTKLTVSIGVGAELKQSQLPRVLELGYSLLMDRESSPVYLEEVVQEGQAAAVLEATPQLDALPEPQLMVLRDSGREALRSRSVDVVITRRSNNSDSNLPHSEAADSTPELATEPDAPDSESDALPPAALQLGSPDNDTIDPQSAMRLLGSYEVRYRQGDQQSERALQLLERMLAAVNNLAAGQAAGPQYDAPFRILATPVAMKSSYADILATMVPLVLVLMTMAGAVYPAIDLTAGERERGTMEALIISPTPTSAILLAKYSAVVTVALLTALANLAAMTITLWISGIGKLVFGDGILSAGVVGTVLVLLVLFTMFFAALLLAVTSFAKSFKEAQAYLIPLMLLALTPGVMSLMPGLKFTGILATVPLVNIVLLARQILLGTAEWNTALIAVICNALYALAALAVASRLFGSDASMHGSQGSWRDLLMRPVKWAKYPTVDQMAMTMAGMFPLYFVASSAIPALSSEMSDRLWISAVVSFALLMFFPACICWYRRIAFVPTFRLAWPTLKQWSLWLPAVLFLGVSAWMAAHEIFIAGRGLGIGSLEPDKLKQVMSFKEQLQQMPLWIVLFVFALTPAVCEEFLFRGFVLSSLNRYSVAWSIILSSILFGLMHVVTSNVLAIERFLPSTFMGLILAWIACRTRSLWPGMLLHCLHNGLLLSLLYYQKQLERMNWFVEEETHLPANWLVLGAVLFVLGGIMIWLTTRPSVSTVETLSLSPVEQPA</sequence>
<feature type="transmembrane region" description="Helical" evidence="6">
    <location>
        <begin position="265"/>
        <end position="287"/>
    </location>
</feature>
<evidence type="ECO:0000313" key="9">
    <source>
        <dbReference type="EMBL" id="QDV25011.1"/>
    </source>
</evidence>
<feature type="compositionally biased region" description="Polar residues" evidence="5">
    <location>
        <begin position="145"/>
        <end position="155"/>
    </location>
</feature>
<dbReference type="GO" id="GO:0080120">
    <property type="term" value="P:CAAX-box protein maturation"/>
    <property type="evidence" value="ECO:0007669"/>
    <property type="project" value="UniProtKB-ARBA"/>
</dbReference>
<feature type="transmembrane region" description="Helical" evidence="6">
    <location>
        <begin position="569"/>
        <end position="591"/>
    </location>
</feature>
<evidence type="ECO:0000256" key="5">
    <source>
        <dbReference type="SAM" id="MobiDB-lite"/>
    </source>
</evidence>
<dbReference type="GO" id="GO:0004175">
    <property type="term" value="F:endopeptidase activity"/>
    <property type="evidence" value="ECO:0007669"/>
    <property type="project" value="UniProtKB-ARBA"/>
</dbReference>
<feature type="domain" description="CAAX prenyl protease 2/Lysostaphin resistance protein A-like" evidence="7">
    <location>
        <begin position="620"/>
        <end position="711"/>
    </location>
</feature>
<dbReference type="GO" id="GO:0016020">
    <property type="term" value="C:membrane"/>
    <property type="evidence" value="ECO:0007669"/>
    <property type="project" value="UniProtKB-SubCell"/>
</dbReference>
<feature type="transmembrane region" description="Helical" evidence="6">
    <location>
        <begin position="441"/>
        <end position="462"/>
    </location>
</feature>
<evidence type="ECO:0000256" key="1">
    <source>
        <dbReference type="ARBA" id="ARBA00004141"/>
    </source>
</evidence>